<keyword evidence="4 7" id="KW-0812">Transmembrane</keyword>
<keyword evidence="6 7" id="KW-0472">Membrane</keyword>
<comment type="caution">
    <text evidence="9">The sequence shown here is derived from an EMBL/GenBank/DDBJ whole genome shotgun (WGS) entry which is preliminary data.</text>
</comment>
<keyword evidence="2 7" id="KW-0813">Transport</keyword>
<comment type="similarity">
    <text evidence="7">Belongs to the binding-protein-dependent transport system permease family.</text>
</comment>
<feature type="domain" description="ABC transmembrane type-1" evidence="8">
    <location>
        <begin position="97"/>
        <end position="315"/>
    </location>
</feature>
<evidence type="ECO:0000256" key="6">
    <source>
        <dbReference type="ARBA" id="ARBA00023136"/>
    </source>
</evidence>
<evidence type="ECO:0000256" key="4">
    <source>
        <dbReference type="ARBA" id="ARBA00022692"/>
    </source>
</evidence>
<name>A0ABD5RXW4_9EURY</name>
<evidence type="ECO:0000313" key="9">
    <source>
        <dbReference type="EMBL" id="MFC6724097.1"/>
    </source>
</evidence>
<dbReference type="InterPro" id="IPR000515">
    <property type="entry name" value="MetI-like"/>
</dbReference>
<feature type="transmembrane region" description="Helical" evidence="7">
    <location>
        <begin position="248"/>
        <end position="272"/>
    </location>
</feature>
<dbReference type="InterPro" id="IPR035906">
    <property type="entry name" value="MetI-like_sf"/>
</dbReference>
<keyword evidence="5 7" id="KW-1133">Transmembrane helix</keyword>
<feature type="transmembrane region" description="Helical" evidence="7">
    <location>
        <begin position="145"/>
        <end position="164"/>
    </location>
</feature>
<dbReference type="Pfam" id="PF00528">
    <property type="entry name" value="BPD_transp_1"/>
    <property type="match status" value="1"/>
</dbReference>
<evidence type="ECO:0000256" key="3">
    <source>
        <dbReference type="ARBA" id="ARBA00022475"/>
    </source>
</evidence>
<evidence type="ECO:0000259" key="8">
    <source>
        <dbReference type="PROSITE" id="PS50928"/>
    </source>
</evidence>
<feature type="transmembrane region" description="Helical" evidence="7">
    <location>
        <begin position="292"/>
        <end position="318"/>
    </location>
</feature>
<feature type="transmembrane region" description="Helical" evidence="7">
    <location>
        <begin position="12"/>
        <end position="32"/>
    </location>
</feature>
<accession>A0ABD5RXW4</accession>
<evidence type="ECO:0000256" key="2">
    <source>
        <dbReference type="ARBA" id="ARBA00022448"/>
    </source>
</evidence>
<protein>
    <submittedName>
        <fullName evidence="9">ABC transporter permease</fullName>
    </submittedName>
</protein>
<feature type="transmembrane region" description="Helical" evidence="7">
    <location>
        <begin position="189"/>
        <end position="206"/>
    </location>
</feature>
<sequence>MSRLSYYGQRVVMSILLVFAIATFLFFSFRLMPGDYATLLLQQGASPEQVESVRESWGLNDPLYVQYLRWMFNMFTGDAGTSRQFSRPVVEVVGTAVRNSMILALPGVLVAFVIGSLYGALMGIKPGSRFERYGIIPPNLVGTTPDFFIAILLVYVFASTLGLFPTGSMLSIEAQKSVSGWRIYTTGSFWYHYVLPFSTVVIKYMYYPAMVMRGSVVEVRNQEFATYQRLLGLSSWTRFKHLMKHASLPVITVLPSVTARAISGLVLIEIVFNWPGVGALLFNSVIARDTPVIQFLFLLVAIWIVLGNFVVDVFYTLIDPRITVEGE</sequence>
<dbReference type="SUPFAM" id="SSF161098">
    <property type="entry name" value="MetI-like"/>
    <property type="match status" value="1"/>
</dbReference>
<reference evidence="9 10" key="1">
    <citation type="journal article" date="2019" name="Int. J. Syst. Evol. Microbiol.">
        <title>The Global Catalogue of Microorganisms (GCM) 10K type strain sequencing project: providing services to taxonomists for standard genome sequencing and annotation.</title>
        <authorList>
            <consortium name="The Broad Institute Genomics Platform"/>
            <consortium name="The Broad Institute Genome Sequencing Center for Infectious Disease"/>
            <person name="Wu L."/>
            <person name="Ma J."/>
        </authorList>
    </citation>
    <scope>NUCLEOTIDE SEQUENCE [LARGE SCALE GENOMIC DNA]</scope>
    <source>
        <strain evidence="9 10">NBRC 111368</strain>
    </source>
</reference>
<evidence type="ECO:0000256" key="1">
    <source>
        <dbReference type="ARBA" id="ARBA00004651"/>
    </source>
</evidence>
<dbReference type="PROSITE" id="PS50928">
    <property type="entry name" value="ABC_TM1"/>
    <property type="match status" value="1"/>
</dbReference>
<proteinExistence type="inferred from homology"/>
<evidence type="ECO:0000256" key="7">
    <source>
        <dbReference type="RuleBase" id="RU363032"/>
    </source>
</evidence>
<comment type="subcellular location">
    <subcellularLocation>
        <location evidence="1 7">Cell membrane</location>
        <topology evidence="1 7">Multi-pass membrane protein</topology>
    </subcellularLocation>
</comment>
<dbReference type="Gene3D" id="1.10.3720.10">
    <property type="entry name" value="MetI-like"/>
    <property type="match status" value="1"/>
</dbReference>
<keyword evidence="10" id="KW-1185">Reference proteome</keyword>
<dbReference type="GO" id="GO:0005886">
    <property type="term" value="C:plasma membrane"/>
    <property type="evidence" value="ECO:0007669"/>
    <property type="project" value="UniProtKB-SubCell"/>
</dbReference>
<dbReference type="AlphaFoldDB" id="A0ABD5RXW4"/>
<dbReference type="EMBL" id="JBHSWU010000100">
    <property type="protein sequence ID" value="MFC6724097.1"/>
    <property type="molecule type" value="Genomic_DNA"/>
</dbReference>
<gene>
    <name evidence="9" type="ORF">ACFQE1_06860</name>
</gene>
<dbReference type="PANTHER" id="PTHR43163:SF6">
    <property type="entry name" value="DIPEPTIDE TRANSPORT SYSTEM PERMEASE PROTEIN DPPB-RELATED"/>
    <property type="match status" value="1"/>
</dbReference>
<organism evidence="9 10">
    <name type="scientific">Halobium palmae</name>
    <dbReference type="NCBI Taxonomy" id="1776492"/>
    <lineage>
        <taxon>Archaea</taxon>
        <taxon>Methanobacteriati</taxon>
        <taxon>Methanobacteriota</taxon>
        <taxon>Stenosarchaea group</taxon>
        <taxon>Halobacteria</taxon>
        <taxon>Halobacteriales</taxon>
        <taxon>Haloferacaceae</taxon>
        <taxon>Halobium</taxon>
    </lineage>
</organism>
<dbReference type="Proteomes" id="UP001596328">
    <property type="component" value="Unassembled WGS sequence"/>
</dbReference>
<evidence type="ECO:0000256" key="5">
    <source>
        <dbReference type="ARBA" id="ARBA00022989"/>
    </source>
</evidence>
<dbReference type="CDD" id="cd06261">
    <property type="entry name" value="TM_PBP2"/>
    <property type="match status" value="1"/>
</dbReference>
<dbReference type="Pfam" id="PF19300">
    <property type="entry name" value="BPD_transp_1_N"/>
    <property type="match status" value="1"/>
</dbReference>
<evidence type="ECO:0000313" key="10">
    <source>
        <dbReference type="Proteomes" id="UP001596328"/>
    </source>
</evidence>
<dbReference type="PANTHER" id="PTHR43163">
    <property type="entry name" value="DIPEPTIDE TRANSPORT SYSTEM PERMEASE PROTEIN DPPB-RELATED"/>
    <property type="match status" value="1"/>
</dbReference>
<keyword evidence="3" id="KW-1003">Cell membrane</keyword>
<dbReference type="InterPro" id="IPR045621">
    <property type="entry name" value="BPD_transp_1_N"/>
</dbReference>
<feature type="transmembrane region" description="Helical" evidence="7">
    <location>
        <begin position="101"/>
        <end position="124"/>
    </location>
</feature>